<comment type="caution">
    <text evidence="8">The sequence shown here is derived from an EMBL/GenBank/DDBJ whole genome shotgun (WGS) entry which is preliminary data.</text>
</comment>
<dbReference type="InterPro" id="IPR003593">
    <property type="entry name" value="AAA+_ATPase"/>
</dbReference>
<dbReference type="PANTHER" id="PTHR43875:SF15">
    <property type="entry name" value="TREHALOSE IMPORT ATP-BINDING PROTEIN SUGC"/>
    <property type="match status" value="1"/>
</dbReference>
<evidence type="ECO:0000259" key="7">
    <source>
        <dbReference type="PROSITE" id="PS50893"/>
    </source>
</evidence>
<keyword evidence="2" id="KW-1003">Cell membrane</keyword>
<dbReference type="Gene3D" id="2.40.50.100">
    <property type="match status" value="1"/>
</dbReference>
<proteinExistence type="predicted"/>
<dbReference type="RefSeq" id="WP_408624074.1">
    <property type="nucleotide sequence ID" value="NZ_JBEQCT010000005.1"/>
</dbReference>
<dbReference type="SUPFAM" id="SSF52540">
    <property type="entry name" value="P-loop containing nucleoside triphosphate hydrolases"/>
    <property type="match status" value="1"/>
</dbReference>
<dbReference type="Pfam" id="PF17912">
    <property type="entry name" value="OB_MalK"/>
    <property type="match status" value="1"/>
</dbReference>
<dbReference type="Proteomes" id="UP001629953">
    <property type="component" value="Unassembled WGS sequence"/>
</dbReference>
<dbReference type="Gene3D" id="3.40.50.300">
    <property type="entry name" value="P-loop containing nucleotide triphosphate hydrolases"/>
    <property type="match status" value="1"/>
</dbReference>
<dbReference type="CDD" id="cd03301">
    <property type="entry name" value="ABC_MalK_N"/>
    <property type="match status" value="1"/>
</dbReference>
<sequence>MSHIELSHLRKQFGKTTVVDDFNLTIDNGEFVVLVGPSGCGKSTTLRMVAGLESISHGQVMIDGQAMEQRPPHLRNIAMVFQNYALYPHMSVRENICFGLKKSGASTSFIQTQLKNVSQVLQLNEYLERRPAELSGGQRQRVAMGRALARDAKLYLFDEPLSNLDAKLRHHMRSEIARLQHQYQMTALYVTHDQTEAMTLGDRVIVMREGKIEQVGSPMELYLYPANTFVASFIGSPAINLLPAKLSKNHLVFDQQYSITLPHSWESQLDSIPEQLLVGIRPEFLEDARQNQITSRHPMGNYLVELIEQLGFDQEVTVTRANQQIKARLTLHSDIKVGQQLALMVDPERILLFDPTTGQRLIIH</sequence>
<dbReference type="SMART" id="SM00382">
    <property type="entry name" value="AAA"/>
    <property type="match status" value="1"/>
</dbReference>
<accession>A0ABW9G801</accession>
<evidence type="ECO:0000256" key="2">
    <source>
        <dbReference type="ARBA" id="ARBA00022475"/>
    </source>
</evidence>
<dbReference type="InterPro" id="IPR008995">
    <property type="entry name" value="Mo/tungstate-bd_C_term_dom"/>
</dbReference>
<reference evidence="8 9" key="1">
    <citation type="journal article" date="2013" name="Int. J. Syst. Evol. Microbiol.">
        <title>Celerinatantimonas yamalensis sp. nov., a cold-adapted diazotrophic bacterium from a cold permafrost brine.</title>
        <authorList>
            <person name="Shcherbakova V."/>
            <person name="Chuvilskaya N."/>
            <person name="Rivkina E."/>
            <person name="Demidov N."/>
            <person name="Uchaeva V."/>
            <person name="Suetin S."/>
            <person name="Suzina N."/>
            <person name="Gilichinsky D."/>
        </authorList>
    </citation>
    <scope>NUCLEOTIDE SEQUENCE [LARGE SCALE GENOMIC DNA]</scope>
    <source>
        <strain evidence="8 9">C7</strain>
    </source>
</reference>
<keyword evidence="4 8" id="KW-0067">ATP-binding</keyword>
<evidence type="ECO:0000256" key="4">
    <source>
        <dbReference type="ARBA" id="ARBA00022840"/>
    </source>
</evidence>
<evidence type="ECO:0000256" key="3">
    <source>
        <dbReference type="ARBA" id="ARBA00022741"/>
    </source>
</evidence>
<dbReference type="InterPro" id="IPR047641">
    <property type="entry name" value="ABC_transpr_MalK/UgpC-like"/>
</dbReference>
<name>A0ABW9G801_9GAMM</name>
<dbReference type="SUPFAM" id="SSF50331">
    <property type="entry name" value="MOP-like"/>
    <property type="match status" value="1"/>
</dbReference>
<keyword evidence="5" id="KW-1278">Translocase</keyword>
<dbReference type="GO" id="GO:0005524">
    <property type="term" value="F:ATP binding"/>
    <property type="evidence" value="ECO:0007669"/>
    <property type="project" value="UniProtKB-KW"/>
</dbReference>
<evidence type="ECO:0000313" key="9">
    <source>
        <dbReference type="Proteomes" id="UP001629953"/>
    </source>
</evidence>
<evidence type="ECO:0000256" key="5">
    <source>
        <dbReference type="ARBA" id="ARBA00022967"/>
    </source>
</evidence>
<dbReference type="InterPro" id="IPR040582">
    <property type="entry name" value="OB_MalK-like"/>
</dbReference>
<keyword evidence="3" id="KW-0547">Nucleotide-binding</keyword>
<dbReference type="Gene3D" id="2.40.50.140">
    <property type="entry name" value="Nucleic acid-binding proteins"/>
    <property type="match status" value="1"/>
</dbReference>
<protein>
    <submittedName>
        <fullName evidence="8">Sn-glycerol-3-phosphate ABC transporter ATP-binding protein UgpC</fullName>
    </submittedName>
</protein>
<dbReference type="EMBL" id="JBEQCT010000005">
    <property type="protein sequence ID" value="MFM2485824.1"/>
    <property type="molecule type" value="Genomic_DNA"/>
</dbReference>
<organism evidence="8 9">
    <name type="scientific">Celerinatantimonas yamalensis</name>
    <dbReference type="NCBI Taxonomy" id="559956"/>
    <lineage>
        <taxon>Bacteria</taxon>
        <taxon>Pseudomonadati</taxon>
        <taxon>Pseudomonadota</taxon>
        <taxon>Gammaproteobacteria</taxon>
        <taxon>Celerinatantimonadaceae</taxon>
        <taxon>Celerinatantimonas</taxon>
    </lineage>
</organism>
<dbReference type="InterPro" id="IPR017871">
    <property type="entry name" value="ABC_transporter-like_CS"/>
</dbReference>
<feature type="domain" description="ABC transporter" evidence="7">
    <location>
        <begin position="4"/>
        <end position="234"/>
    </location>
</feature>
<keyword evidence="1" id="KW-0813">Transport</keyword>
<evidence type="ECO:0000256" key="6">
    <source>
        <dbReference type="ARBA" id="ARBA00023136"/>
    </source>
</evidence>
<dbReference type="PANTHER" id="PTHR43875">
    <property type="entry name" value="MALTODEXTRIN IMPORT ATP-BINDING PROTEIN MSMX"/>
    <property type="match status" value="1"/>
</dbReference>
<dbReference type="NCBIfam" id="NF008653">
    <property type="entry name" value="PRK11650.1"/>
    <property type="match status" value="1"/>
</dbReference>
<dbReference type="PROSITE" id="PS50893">
    <property type="entry name" value="ABC_TRANSPORTER_2"/>
    <property type="match status" value="1"/>
</dbReference>
<keyword evidence="9" id="KW-1185">Reference proteome</keyword>
<dbReference type="InterPro" id="IPR015855">
    <property type="entry name" value="ABC_transpr_MalK-like"/>
</dbReference>
<evidence type="ECO:0000256" key="1">
    <source>
        <dbReference type="ARBA" id="ARBA00022448"/>
    </source>
</evidence>
<dbReference type="InterPro" id="IPR012340">
    <property type="entry name" value="NA-bd_OB-fold"/>
</dbReference>
<dbReference type="PROSITE" id="PS00211">
    <property type="entry name" value="ABC_TRANSPORTER_1"/>
    <property type="match status" value="1"/>
</dbReference>
<dbReference type="InterPro" id="IPR027417">
    <property type="entry name" value="P-loop_NTPase"/>
</dbReference>
<evidence type="ECO:0000313" key="8">
    <source>
        <dbReference type="EMBL" id="MFM2485824.1"/>
    </source>
</evidence>
<dbReference type="Pfam" id="PF00005">
    <property type="entry name" value="ABC_tran"/>
    <property type="match status" value="1"/>
</dbReference>
<keyword evidence="6" id="KW-0472">Membrane</keyword>
<dbReference type="InterPro" id="IPR003439">
    <property type="entry name" value="ABC_transporter-like_ATP-bd"/>
</dbReference>
<gene>
    <name evidence="8" type="primary">ugpC</name>
    <name evidence="8" type="ORF">ABUE30_12295</name>
</gene>